<dbReference type="EMBL" id="AAMIRF010000083">
    <property type="protein sequence ID" value="EDH7458413.1"/>
    <property type="molecule type" value="Genomic_DNA"/>
</dbReference>
<dbReference type="Pfam" id="PF05488">
    <property type="entry name" value="PAAR_motif"/>
    <property type="match status" value="1"/>
</dbReference>
<dbReference type="InterPro" id="IPR008727">
    <property type="entry name" value="PAAR_motif"/>
</dbReference>
<accession>A0A635JBW1</accession>
<feature type="non-terminal residue" evidence="1">
    <location>
        <position position="55"/>
    </location>
</feature>
<proteinExistence type="predicted"/>
<sequence>MSKGIIRLHDKLSSGGEVISASSTMIIDGIKAALLNDLVSCPIEGHGVNRIVGTS</sequence>
<gene>
    <name evidence="1" type="ORF">B4V94_24055</name>
</gene>
<name>A0A635JBW1_SALDZ</name>
<organism evidence="1">
    <name type="scientific">Salmonella diarizonae</name>
    <dbReference type="NCBI Taxonomy" id="59204"/>
    <lineage>
        <taxon>Bacteria</taxon>
        <taxon>Pseudomonadati</taxon>
        <taxon>Pseudomonadota</taxon>
        <taxon>Gammaproteobacteria</taxon>
        <taxon>Enterobacterales</taxon>
        <taxon>Enterobacteriaceae</taxon>
        <taxon>Salmonella</taxon>
    </lineage>
</organism>
<evidence type="ECO:0000313" key="1">
    <source>
        <dbReference type="EMBL" id="EDH7458413.1"/>
    </source>
</evidence>
<dbReference type="AlphaFoldDB" id="A0A635JBW1"/>
<protein>
    <submittedName>
        <fullName evidence="1">PAAR domain-containing protein</fullName>
    </submittedName>
</protein>
<comment type="caution">
    <text evidence="1">The sequence shown here is derived from an EMBL/GenBank/DDBJ whole genome shotgun (WGS) entry which is preliminary data.</text>
</comment>
<reference evidence="1" key="1">
    <citation type="submission" date="2018-07" db="EMBL/GenBank/DDBJ databases">
        <authorList>
            <consortium name="PulseNet: The National Subtyping Network for Foodborne Disease Surveillance"/>
            <person name="Tarr C.L."/>
            <person name="Trees E."/>
            <person name="Katz L.S."/>
            <person name="Carleton-Romer H.A."/>
            <person name="Stroika S."/>
            <person name="Kucerova Z."/>
            <person name="Roache K.F."/>
            <person name="Sabol A.L."/>
            <person name="Besser J."/>
            <person name="Gerner-Smidt P."/>
        </authorList>
    </citation>
    <scope>NUCLEOTIDE SEQUENCE</scope>
    <source>
        <strain evidence="1">PNUSAS008615</strain>
    </source>
</reference>
<dbReference type="CDD" id="cd14744">
    <property type="entry name" value="PAAR_CT_2"/>
    <property type="match status" value="1"/>
</dbReference>